<proteinExistence type="inferred from homology"/>
<dbReference type="InterPro" id="IPR003593">
    <property type="entry name" value="AAA+_ATPase"/>
</dbReference>
<comment type="similarity">
    <text evidence="2">Belongs to the ABC transporter superfamily.</text>
</comment>
<keyword evidence="4" id="KW-1003">Cell membrane</keyword>
<keyword evidence="7" id="KW-1278">Translocase</keyword>
<dbReference type="SMART" id="SM00382">
    <property type="entry name" value="AAA"/>
    <property type="match status" value="1"/>
</dbReference>
<dbReference type="SUPFAM" id="SSF52540">
    <property type="entry name" value="P-loop containing nucleoside triphosphate hydrolases"/>
    <property type="match status" value="1"/>
</dbReference>
<dbReference type="InterPro" id="IPR015856">
    <property type="entry name" value="ABC_transpr_CbiO/EcfA_su"/>
</dbReference>
<keyword evidence="5" id="KW-0547">Nucleotide-binding</keyword>
<dbReference type="InterPro" id="IPR027417">
    <property type="entry name" value="P-loop_NTPase"/>
</dbReference>
<dbReference type="Pfam" id="PF00005">
    <property type="entry name" value="ABC_tran"/>
    <property type="match status" value="1"/>
</dbReference>
<keyword evidence="3" id="KW-0813">Transport</keyword>
<dbReference type="AlphaFoldDB" id="A0A7C4Q0S0"/>
<dbReference type="InterPro" id="IPR003439">
    <property type="entry name" value="ABC_transporter-like_ATP-bd"/>
</dbReference>
<accession>A0A7C4Q0S0</accession>
<name>A0A7C4Q0S0_9CHLR</name>
<keyword evidence="8" id="KW-0472">Membrane</keyword>
<gene>
    <name evidence="10" type="ORF">ENT17_02790</name>
</gene>
<comment type="caution">
    <text evidence="10">The sequence shown here is derived from an EMBL/GenBank/DDBJ whole genome shotgun (WGS) entry which is preliminary data.</text>
</comment>
<dbReference type="PANTHER" id="PTHR43553:SF24">
    <property type="entry name" value="ENERGY-COUPLING FACTOR TRANSPORTER ATP-BINDING PROTEIN ECFA1"/>
    <property type="match status" value="1"/>
</dbReference>
<dbReference type="PANTHER" id="PTHR43553">
    <property type="entry name" value="HEAVY METAL TRANSPORTER"/>
    <property type="match status" value="1"/>
</dbReference>
<evidence type="ECO:0000256" key="6">
    <source>
        <dbReference type="ARBA" id="ARBA00022840"/>
    </source>
</evidence>
<dbReference type="FunFam" id="3.40.50.300:FF:000224">
    <property type="entry name" value="Energy-coupling factor transporter ATP-binding protein EcfA"/>
    <property type="match status" value="1"/>
</dbReference>
<feature type="domain" description="ABC transporter" evidence="9">
    <location>
        <begin position="2"/>
        <end position="231"/>
    </location>
</feature>
<evidence type="ECO:0000256" key="2">
    <source>
        <dbReference type="ARBA" id="ARBA00005417"/>
    </source>
</evidence>
<sequence length="231" mass="24939">MLEVHNLTYTYPDGRLALNGVSLRIWPGERVALTGPNGAGKSTLLLALAGILHAEGSILVEGIPLSHASLPRLRARLGLVFQSPEDQLFSPTVFEDVAYAPLYQGLTPAEITARASEALAAVGMQAFAARMPHHLSMGEKKRVAIATVLAMRPAMLLFDEPSAGLDPRARRELIHLLEQLPQTLLIATHDLNLVQHICPRMLILDEGRLVADGKTEHLLADEGLLVAHGLA</sequence>
<comment type="subcellular location">
    <subcellularLocation>
        <location evidence="1">Cell membrane</location>
    </subcellularLocation>
</comment>
<dbReference type="GO" id="GO:0005524">
    <property type="term" value="F:ATP binding"/>
    <property type="evidence" value="ECO:0007669"/>
    <property type="project" value="UniProtKB-KW"/>
</dbReference>
<evidence type="ECO:0000313" key="10">
    <source>
        <dbReference type="EMBL" id="HGS86524.1"/>
    </source>
</evidence>
<dbReference type="GO" id="GO:0043190">
    <property type="term" value="C:ATP-binding cassette (ABC) transporter complex"/>
    <property type="evidence" value="ECO:0007669"/>
    <property type="project" value="TreeGrafter"/>
</dbReference>
<evidence type="ECO:0000256" key="8">
    <source>
        <dbReference type="ARBA" id="ARBA00023136"/>
    </source>
</evidence>
<dbReference type="PROSITE" id="PS50893">
    <property type="entry name" value="ABC_TRANSPORTER_2"/>
    <property type="match status" value="1"/>
</dbReference>
<evidence type="ECO:0000256" key="3">
    <source>
        <dbReference type="ARBA" id="ARBA00022448"/>
    </source>
</evidence>
<evidence type="ECO:0000256" key="5">
    <source>
        <dbReference type="ARBA" id="ARBA00022741"/>
    </source>
</evidence>
<organism evidence="10">
    <name type="scientific">Bellilinea caldifistulae</name>
    <dbReference type="NCBI Taxonomy" id="360411"/>
    <lineage>
        <taxon>Bacteria</taxon>
        <taxon>Bacillati</taxon>
        <taxon>Chloroflexota</taxon>
        <taxon>Anaerolineae</taxon>
        <taxon>Anaerolineales</taxon>
        <taxon>Anaerolineaceae</taxon>
        <taxon>Bellilinea</taxon>
    </lineage>
</organism>
<evidence type="ECO:0000259" key="9">
    <source>
        <dbReference type="PROSITE" id="PS50893"/>
    </source>
</evidence>
<dbReference type="Gene3D" id="3.40.50.300">
    <property type="entry name" value="P-loop containing nucleotide triphosphate hydrolases"/>
    <property type="match status" value="1"/>
</dbReference>
<protein>
    <submittedName>
        <fullName evidence="10">ABC transporter ATP-binding protein</fullName>
    </submittedName>
</protein>
<reference evidence="10" key="1">
    <citation type="journal article" date="2020" name="mSystems">
        <title>Genome- and Community-Level Interaction Insights into Carbon Utilization and Element Cycling Functions of Hydrothermarchaeota in Hydrothermal Sediment.</title>
        <authorList>
            <person name="Zhou Z."/>
            <person name="Liu Y."/>
            <person name="Xu W."/>
            <person name="Pan J."/>
            <person name="Luo Z.H."/>
            <person name="Li M."/>
        </authorList>
    </citation>
    <scope>NUCLEOTIDE SEQUENCE [LARGE SCALE GENOMIC DNA]</scope>
    <source>
        <strain evidence="10">SpSt-556</strain>
    </source>
</reference>
<dbReference type="GO" id="GO:0016887">
    <property type="term" value="F:ATP hydrolysis activity"/>
    <property type="evidence" value="ECO:0007669"/>
    <property type="project" value="InterPro"/>
</dbReference>
<evidence type="ECO:0000256" key="7">
    <source>
        <dbReference type="ARBA" id="ARBA00022967"/>
    </source>
</evidence>
<dbReference type="CDD" id="cd03225">
    <property type="entry name" value="ABC_cobalt_CbiO_domain1"/>
    <property type="match status" value="1"/>
</dbReference>
<evidence type="ECO:0000256" key="1">
    <source>
        <dbReference type="ARBA" id="ARBA00004236"/>
    </source>
</evidence>
<dbReference type="InterPro" id="IPR050095">
    <property type="entry name" value="ECF_ABC_transporter_ATP-bd"/>
</dbReference>
<dbReference type="GO" id="GO:0042626">
    <property type="term" value="F:ATPase-coupled transmembrane transporter activity"/>
    <property type="evidence" value="ECO:0007669"/>
    <property type="project" value="TreeGrafter"/>
</dbReference>
<evidence type="ECO:0000256" key="4">
    <source>
        <dbReference type="ARBA" id="ARBA00022475"/>
    </source>
</evidence>
<dbReference type="EMBL" id="DSXR01000037">
    <property type="protein sequence ID" value="HGS86524.1"/>
    <property type="molecule type" value="Genomic_DNA"/>
</dbReference>
<keyword evidence="6 10" id="KW-0067">ATP-binding</keyword>